<reference evidence="2" key="1">
    <citation type="submission" date="2015-06" db="EMBL/GenBank/DDBJ databases">
        <authorList>
            <person name="Joergensen T."/>
        </authorList>
    </citation>
    <scope>NUCLEOTIDE SEQUENCE</scope>
    <source>
        <strain evidence="2">RGRH0254</strain>
    </source>
</reference>
<protein>
    <submittedName>
        <fullName evidence="2">Uncharacterized protein</fullName>
    </submittedName>
</protein>
<keyword evidence="1" id="KW-0175">Coiled coil</keyword>
<dbReference type="EMBL" id="LN852927">
    <property type="protein sequence ID" value="CRY94448.1"/>
    <property type="molecule type" value="Genomic_DNA"/>
</dbReference>
<sequence>MEYRISNICSDLSIGKSTVYKRIDILKQSIPEKDWKKNEYFYYTDNNKLFFTEKGFKYIKDFKTNTDNIRQNVSSDITIYQNQIIEIYKQRIEYLENENKRLLDIISVKEQKELAKDMKYIGNSDTMSFWDKLFNKFKK</sequence>
<proteinExistence type="predicted"/>
<feature type="coiled-coil region" evidence="1">
    <location>
        <begin position="85"/>
        <end position="112"/>
    </location>
</feature>
<accession>A0A0H5PXY1</accession>
<reference evidence="2" key="2">
    <citation type="submission" date="2015-07" db="EMBL/GenBank/DDBJ databases">
        <title>Plasmids, circular viruses and viroids from rat gut.</title>
        <authorList>
            <person name="Jorgensen T.J."/>
            <person name="Hansen M.A."/>
            <person name="Xu Z."/>
            <person name="Tabak M.A."/>
            <person name="Sorensen S.J."/>
            <person name="Hansen L.H."/>
        </authorList>
    </citation>
    <scope>NUCLEOTIDE SEQUENCE</scope>
    <source>
        <strain evidence="2">RGRH0254</strain>
    </source>
</reference>
<dbReference type="AlphaFoldDB" id="A0A0H5PXY1"/>
<evidence type="ECO:0000313" key="2">
    <source>
        <dbReference type="EMBL" id="CRY94448.1"/>
    </source>
</evidence>
<organism evidence="2">
    <name type="scientific">uncultured prokaryote</name>
    <dbReference type="NCBI Taxonomy" id="198431"/>
    <lineage>
        <taxon>unclassified sequences</taxon>
        <taxon>environmental samples</taxon>
    </lineage>
</organism>
<name>A0A0H5PXY1_9ZZZZ</name>
<evidence type="ECO:0000256" key="1">
    <source>
        <dbReference type="SAM" id="Coils"/>
    </source>
</evidence>